<dbReference type="SMART" id="SM00530">
    <property type="entry name" value="HTH_XRE"/>
    <property type="match status" value="1"/>
</dbReference>
<dbReference type="SUPFAM" id="SSF47413">
    <property type="entry name" value="lambda repressor-like DNA-binding domains"/>
    <property type="match status" value="1"/>
</dbReference>
<gene>
    <name evidence="2" type="ORF">F6X42_12915</name>
</gene>
<dbReference type="CDD" id="cd00093">
    <property type="entry name" value="HTH_XRE"/>
    <property type="match status" value="1"/>
</dbReference>
<dbReference type="Pfam" id="PF01381">
    <property type="entry name" value="HTH_3"/>
    <property type="match status" value="1"/>
</dbReference>
<evidence type="ECO:0000313" key="3">
    <source>
        <dbReference type="Proteomes" id="UP000736373"/>
    </source>
</evidence>
<dbReference type="Proteomes" id="UP000736373">
    <property type="component" value="Unassembled WGS sequence"/>
</dbReference>
<name>A0ABR7PNC9_9BURK</name>
<evidence type="ECO:0000259" key="1">
    <source>
        <dbReference type="PROSITE" id="PS50943"/>
    </source>
</evidence>
<feature type="domain" description="HTH cro/C1-type" evidence="1">
    <location>
        <begin position="11"/>
        <end position="66"/>
    </location>
</feature>
<dbReference type="InterPro" id="IPR010982">
    <property type="entry name" value="Lambda_DNA-bd_dom_sf"/>
</dbReference>
<accession>A0ABR7PNC9</accession>
<keyword evidence="3" id="KW-1185">Reference proteome</keyword>
<comment type="caution">
    <text evidence="2">The sequence shown here is derived from an EMBL/GenBank/DDBJ whole genome shotgun (WGS) entry which is preliminary data.</text>
</comment>
<protein>
    <submittedName>
        <fullName evidence="2">Helix-turn-helix transcriptional regulator</fullName>
    </submittedName>
</protein>
<organism evidence="2 3">
    <name type="scientific">Paraburkholderia podalyriae</name>
    <dbReference type="NCBI Taxonomy" id="1938811"/>
    <lineage>
        <taxon>Bacteria</taxon>
        <taxon>Pseudomonadati</taxon>
        <taxon>Pseudomonadota</taxon>
        <taxon>Betaproteobacteria</taxon>
        <taxon>Burkholderiales</taxon>
        <taxon>Burkholderiaceae</taxon>
        <taxon>Paraburkholderia</taxon>
    </lineage>
</organism>
<dbReference type="PROSITE" id="PS50943">
    <property type="entry name" value="HTH_CROC1"/>
    <property type="match status" value="1"/>
</dbReference>
<sequence>MDDMTELSQRIGKLRIERGISQVRLGRAIGVSTTAIFKLESGESRMLRADHLLRIVLELNANPYALLLGEHSPEFRQLGLSHSHTESVSLSGLRPDRRRLLAWIIETFLEEAEGQKKHAGSS</sequence>
<dbReference type="Gene3D" id="1.10.260.40">
    <property type="entry name" value="lambda repressor-like DNA-binding domains"/>
    <property type="match status" value="1"/>
</dbReference>
<reference evidence="2 3" key="1">
    <citation type="submission" date="2019-09" db="EMBL/GenBank/DDBJ databases">
        <title>Paraburkholderia podalyriae sp. nov., A South African Podalyria-associated rhizobium.</title>
        <authorList>
            <person name="Mavima L."/>
            <person name="Beukes C.W."/>
            <person name="Palmer M."/>
            <person name="De Meyer S.E."/>
            <person name="James E.K."/>
            <person name="Maluk M."/>
            <person name="Avontuur J.R."/>
            <person name="Chan W.Y."/>
            <person name="Venter S.N."/>
            <person name="Steenkamp E.T."/>
        </authorList>
    </citation>
    <scope>NUCLEOTIDE SEQUENCE [LARGE SCALE GENOMIC DNA]</scope>
    <source>
        <strain evidence="2 3">WC7.3b</strain>
    </source>
</reference>
<proteinExistence type="predicted"/>
<dbReference type="InterPro" id="IPR001387">
    <property type="entry name" value="Cro/C1-type_HTH"/>
</dbReference>
<dbReference type="EMBL" id="VZQQ01000009">
    <property type="protein sequence ID" value="MBC8747474.1"/>
    <property type="molecule type" value="Genomic_DNA"/>
</dbReference>
<evidence type="ECO:0000313" key="2">
    <source>
        <dbReference type="EMBL" id="MBC8747474.1"/>
    </source>
</evidence>